<dbReference type="EMBL" id="CM042051">
    <property type="protein sequence ID" value="KAI3729952.1"/>
    <property type="molecule type" value="Genomic_DNA"/>
</dbReference>
<gene>
    <name evidence="1" type="ORF">L6452_18625</name>
</gene>
<evidence type="ECO:0000313" key="2">
    <source>
        <dbReference type="Proteomes" id="UP001055879"/>
    </source>
</evidence>
<comment type="caution">
    <text evidence="1">The sequence shown here is derived from an EMBL/GenBank/DDBJ whole genome shotgun (WGS) entry which is preliminary data.</text>
</comment>
<protein>
    <submittedName>
        <fullName evidence="1">Uncharacterized protein</fullName>
    </submittedName>
</protein>
<keyword evidence="2" id="KW-1185">Reference proteome</keyword>
<name>A0ACB9C6P6_ARCLA</name>
<reference evidence="2" key="1">
    <citation type="journal article" date="2022" name="Mol. Ecol. Resour.">
        <title>The genomes of chicory, endive, great burdock and yacon provide insights into Asteraceae palaeo-polyploidization history and plant inulin production.</title>
        <authorList>
            <person name="Fan W."/>
            <person name="Wang S."/>
            <person name="Wang H."/>
            <person name="Wang A."/>
            <person name="Jiang F."/>
            <person name="Liu H."/>
            <person name="Zhao H."/>
            <person name="Xu D."/>
            <person name="Zhang Y."/>
        </authorList>
    </citation>
    <scope>NUCLEOTIDE SEQUENCE [LARGE SCALE GENOMIC DNA]</scope>
    <source>
        <strain evidence="2">cv. Niubang</strain>
    </source>
</reference>
<dbReference type="Proteomes" id="UP001055879">
    <property type="component" value="Linkage Group LG05"/>
</dbReference>
<reference evidence="1 2" key="2">
    <citation type="journal article" date="2022" name="Mol. Ecol. Resour.">
        <title>The genomes of chicory, endive, great burdock and yacon provide insights into Asteraceae paleo-polyploidization history and plant inulin production.</title>
        <authorList>
            <person name="Fan W."/>
            <person name="Wang S."/>
            <person name="Wang H."/>
            <person name="Wang A."/>
            <person name="Jiang F."/>
            <person name="Liu H."/>
            <person name="Zhao H."/>
            <person name="Xu D."/>
            <person name="Zhang Y."/>
        </authorList>
    </citation>
    <scope>NUCLEOTIDE SEQUENCE [LARGE SCALE GENOMIC DNA]</scope>
    <source>
        <strain evidence="2">cv. Niubang</strain>
    </source>
</reference>
<evidence type="ECO:0000313" key="1">
    <source>
        <dbReference type="EMBL" id="KAI3729952.1"/>
    </source>
</evidence>
<proteinExistence type="predicted"/>
<organism evidence="1 2">
    <name type="scientific">Arctium lappa</name>
    <name type="common">Greater burdock</name>
    <name type="synonym">Lappa major</name>
    <dbReference type="NCBI Taxonomy" id="4217"/>
    <lineage>
        <taxon>Eukaryota</taxon>
        <taxon>Viridiplantae</taxon>
        <taxon>Streptophyta</taxon>
        <taxon>Embryophyta</taxon>
        <taxon>Tracheophyta</taxon>
        <taxon>Spermatophyta</taxon>
        <taxon>Magnoliopsida</taxon>
        <taxon>eudicotyledons</taxon>
        <taxon>Gunneridae</taxon>
        <taxon>Pentapetalae</taxon>
        <taxon>asterids</taxon>
        <taxon>campanulids</taxon>
        <taxon>Asterales</taxon>
        <taxon>Asteraceae</taxon>
        <taxon>Carduoideae</taxon>
        <taxon>Cardueae</taxon>
        <taxon>Arctiinae</taxon>
        <taxon>Arctium</taxon>
    </lineage>
</organism>
<sequence>MLLLDIFPEYQDESVHFFCNMDSGIDGGMRLEKRSCGQIAIIKSVVIEIFVDVKIVKPIEKQIVHATVQILKYAAIVYIAAVKTEFVVVHVMCFQRGDQTEAAPYCIRSSEAVHRASVTNHRTSVAVQIKILIKEVAAAVVFPDYERAEVVIQKMHRASVDFPEPPIGCLQRGCHAQRHAHNLCARAEVRKCIRRCTEPLRQSRARAKVKFKALKLSTVPLERKDCLSEKEWHDLIAQGILSLDSKVSKHIWFSSSDSDSDDQRPIGTIIGRSLKKGPQGLMGSPSGENIKPPPTEGPSELEGNLESCVDPKVTTSDYVTKEEFKIFGDEIRESLKEIKLQMEKTSEASTSNSEVEKLTSEVSEMRTTILNQTEKLDALENLVIKNDSVLSREIQNSTTEILQAIPPTSAPTPTHADFSQFKEEILRSLTEVIAKIPTSSADAPATTEFITKADLTNFSKKITSNVMNISSKFVSKTTKQNKKIEDLLKNIKSSEGVLKRKEPEVACSEEVRKRARYEDSDDEDDQPQGTSDLHKGEKTPTPKPVETHKEKGTEKHSTSTSAEDIQATLKSPVPIIFLGPSTADAPIVPITAEQITTANQETIGALDEEEDEQLVDFSTSEDAFSSPERPTYVMRDAYESESKKEEKSDSGKEVVEEIEVVDVEEYVFKNAQPHHTSTTSELRESPEIDDYISEPSKEDPPQPMEPETMVADEQAPSKNPVQKASIGLPAKVFNKPPTFLESNPEASIEDHFRYIYCEFNMADTLVIPLNPRIREDMPDYERRFIRDKTKPRAQVLSDDPIIKINKISEKTFAYNKIIYRNYVVTRSDQKIYEFNDNDLVNLNPYDLPHLYAYCSARYDHGRREIRMGMVEVRRAMEAYVKHRAKRDFQIALNLGEEKLEVTEPVESFDNLKEQKTGSIVAEPLGFVFRINQEKKIFLASEVSKYSDETLRGIKKLIHAKEERDKADLLAKLDLEIDSMINFRALIMKFHGIFLFQRTFKKIHFRGRRLQRMKTSEDTPASETSEMASSEALKTMSEALKTFSLKMFSEVQRMNRRTDDTSLSDKIYFLEFSSRGVQLFALGYSCKAKFASPVHQEKYTLRLLCITHSENSLHKFNTQSYFASPSVRKKYLFASQAYHAKFSLRHLQLTQSSSCVLLGSRKPCLRHLLIAIIKFAYYSIHAKLLCTTACSRKVSFASLAHHANPFCVLLISHKVLFTSHTARKNLSLRFVPIMQTSSLRHLSQDLAFFWISAIDSDKCSYQAQFYKSDLMMSLGTENRSPVLIDENEFTQWQDRFLNFIDRQKNVNDMMNILSERPFEKPKLASGLYKPIKEYSPEELSAYQVDRDIKANLMLALPNFIYNMIDCFKTHPNLMWQQLEKIMLGSSVATQLRHTRYMNNFEEFKAKDGELLKTVYDRFCAIINDLRKIKVEKTELETNLKFLNALQQSGINLATD</sequence>
<accession>A0ACB9C6P6</accession>